<dbReference type="Pfam" id="PF08299">
    <property type="entry name" value="Bac_DnaA_C"/>
    <property type="match status" value="1"/>
</dbReference>
<dbReference type="InterPro" id="IPR013317">
    <property type="entry name" value="DnaA_dom"/>
</dbReference>
<feature type="region of interest" description="Domain I, interacts with DnaA modulators" evidence="8">
    <location>
        <begin position="1"/>
        <end position="95"/>
    </location>
</feature>
<dbReference type="EMBL" id="CVLB01000001">
    <property type="protein sequence ID" value="CRF32672.1"/>
    <property type="molecule type" value="Genomic_DNA"/>
</dbReference>
<dbReference type="SUPFAM" id="SSF48295">
    <property type="entry name" value="TrpR-like"/>
    <property type="match status" value="1"/>
</dbReference>
<comment type="domain">
    <text evidence="8">Domain I is involved in oligomerization and binding regulators, domain II is flexibile and of varying length in different bacteria, domain III forms the AAA+ region, while domain IV binds dsDNA.</text>
</comment>
<dbReference type="InterPro" id="IPR013159">
    <property type="entry name" value="DnaA_C"/>
</dbReference>
<dbReference type="Gene3D" id="1.10.8.60">
    <property type="match status" value="1"/>
</dbReference>
<comment type="subcellular location">
    <subcellularLocation>
        <location evidence="8">Cytoplasm</location>
    </subcellularLocation>
</comment>
<evidence type="ECO:0000256" key="11">
    <source>
        <dbReference type="RuleBase" id="RU004227"/>
    </source>
</evidence>
<dbReference type="InterPro" id="IPR027417">
    <property type="entry name" value="P-loop_NTPase"/>
</dbReference>
<evidence type="ECO:0000256" key="3">
    <source>
        <dbReference type="ARBA" id="ARBA00022705"/>
    </source>
</evidence>
<evidence type="ECO:0000256" key="5">
    <source>
        <dbReference type="ARBA" id="ARBA00022840"/>
    </source>
</evidence>
<dbReference type="NCBIfam" id="TIGR00362">
    <property type="entry name" value="DnaA"/>
    <property type="match status" value="1"/>
</dbReference>
<feature type="binding site" evidence="8">
    <location>
        <position position="172"/>
    </location>
    <ligand>
        <name>ATP</name>
        <dbReference type="ChEBI" id="CHEBI:30616"/>
    </ligand>
</feature>
<evidence type="ECO:0000313" key="15">
    <source>
        <dbReference type="Proteomes" id="UP000043763"/>
    </source>
</evidence>
<feature type="binding site" evidence="8">
    <location>
        <position position="173"/>
    </location>
    <ligand>
        <name>ATP</name>
        <dbReference type="ChEBI" id="CHEBI:30616"/>
    </ligand>
</feature>
<name>A0A0G4K5N9_9SPIR</name>
<comment type="function">
    <text evidence="8 10">Plays an essential role in the initiation and regulation of chromosomal replication. ATP-DnaA binds to the origin of replication (oriC) to initiate formation of the DNA replication initiation complex once per cell cycle. Binds the DnaA box (a 9 base pair repeat at the origin) and separates the double-stranded (ds)DNA. Forms a right-handed helical filament on oriC DNA; dsDNA binds to the exterior of the filament while single-stranded (ss)DNA is stabiized in the filament's interior. The ATP-DnaA-oriC complex binds and stabilizes one strand of the AT-rich DNA unwinding element (DUE), permitting loading of DNA polymerase. After initiation quickly degrades to an ADP-DnaA complex that is not apt for DNA replication. Binds acidic phospholipids.</text>
</comment>
<keyword evidence="3 8" id="KW-0235">DNA replication</keyword>
<dbReference type="GO" id="GO:0006270">
    <property type="term" value="P:DNA replication initiation"/>
    <property type="evidence" value="ECO:0007669"/>
    <property type="project" value="UniProtKB-UniRule"/>
</dbReference>
<proteinExistence type="inferred from homology"/>
<dbReference type="RefSeq" id="WP_048594127.1">
    <property type="nucleotide sequence ID" value="NZ_CVLB01000001.1"/>
</dbReference>
<protein>
    <recommendedName>
        <fullName evidence="8 9">Chromosomal replication initiator protein DnaA</fullName>
    </recommendedName>
</protein>
<dbReference type="Gene3D" id="3.40.50.300">
    <property type="entry name" value="P-loop containing nucleotide triphosphate hydrolases"/>
    <property type="match status" value="1"/>
</dbReference>
<evidence type="ECO:0000256" key="6">
    <source>
        <dbReference type="ARBA" id="ARBA00023121"/>
    </source>
</evidence>
<evidence type="ECO:0000259" key="13">
    <source>
        <dbReference type="SMART" id="SM00760"/>
    </source>
</evidence>
<evidence type="ECO:0000256" key="2">
    <source>
        <dbReference type="ARBA" id="ARBA00022490"/>
    </source>
</evidence>
<dbReference type="SUPFAM" id="SSF52540">
    <property type="entry name" value="P-loop containing nucleoside triphosphate hydrolases"/>
    <property type="match status" value="1"/>
</dbReference>
<feature type="binding site" evidence="8">
    <location>
        <position position="171"/>
    </location>
    <ligand>
        <name>ATP</name>
        <dbReference type="ChEBI" id="CHEBI:30616"/>
    </ligand>
</feature>
<dbReference type="GO" id="GO:0006275">
    <property type="term" value="P:regulation of DNA replication"/>
    <property type="evidence" value="ECO:0007669"/>
    <property type="project" value="UniProtKB-UniRule"/>
</dbReference>
<keyword evidence="5 8" id="KW-0067">ATP-binding</keyword>
<evidence type="ECO:0000256" key="4">
    <source>
        <dbReference type="ARBA" id="ARBA00022741"/>
    </source>
</evidence>
<comment type="subunit">
    <text evidence="8">Oligomerizes as a right-handed, spiral filament on DNA at oriC.</text>
</comment>
<dbReference type="CDD" id="cd00009">
    <property type="entry name" value="AAA"/>
    <property type="match status" value="1"/>
</dbReference>
<dbReference type="CDD" id="cd06571">
    <property type="entry name" value="Bac_DnaA_C"/>
    <property type="match status" value="1"/>
</dbReference>
<evidence type="ECO:0000313" key="14">
    <source>
        <dbReference type="EMBL" id="CRF32672.1"/>
    </source>
</evidence>
<feature type="domain" description="AAA+ ATPase" evidence="12">
    <location>
        <begin position="158"/>
        <end position="290"/>
    </location>
</feature>
<dbReference type="AlphaFoldDB" id="A0A0G4K5N9"/>
<dbReference type="GO" id="GO:0008289">
    <property type="term" value="F:lipid binding"/>
    <property type="evidence" value="ECO:0007669"/>
    <property type="project" value="UniProtKB-KW"/>
</dbReference>
<evidence type="ECO:0000259" key="12">
    <source>
        <dbReference type="SMART" id="SM00382"/>
    </source>
</evidence>
<evidence type="ECO:0000256" key="9">
    <source>
        <dbReference type="NCBIfam" id="TIGR00362"/>
    </source>
</evidence>
<dbReference type="GO" id="GO:0003688">
    <property type="term" value="F:DNA replication origin binding"/>
    <property type="evidence" value="ECO:0007669"/>
    <property type="project" value="UniProtKB-UniRule"/>
</dbReference>
<keyword evidence="6 8" id="KW-0446">Lipid-binding</keyword>
<dbReference type="InterPro" id="IPR018312">
    <property type="entry name" value="Chromosome_initiator_DnaA_CS"/>
</dbReference>
<dbReference type="Pfam" id="PF00308">
    <property type="entry name" value="Bac_DnaA"/>
    <property type="match status" value="1"/>
</dbReference>
<comment type="similarity">
    <text evidence="1 8 11">Belongs to the DnaA family.</text>
</comment>
<comment type="caution">
    <text evidence="8">Lacks conserved residue(s) required for the propagation of feature annotation.</text>
</comment>
<dbReference type="HAMAP" id="MF_00377">
    <property type="entry name" value="DnaA_bact"/>
    <property type="match status" value="1"/>
</dbReference>
<feature type="region of interest" description="Domain III, AAA+ region" evidence="8">
    <location>
        <begin position="125"/>
        <end position="341"/>
    </location>
</feature>
<keyword evidence="4 8" id="KW-0547">Nucleotide-binding</keyword>
<feature type="region of interest" description="Domain IV, binds dsDNA" evidence="8">
    <location>
        <begin position="342"/>
        <end position="463"/>
    </location>
</feature>
<keyword evidence="15" id="KW-1185">Reference proteome</keyword>
<reference evidence="15" key="1">
    <citation type="submission" date="2015-04" db="EMBL/GenBank/DDBJ databases">
        <authorList>
            <person name="Mushtaq Mamoona"/>
        </authorList>
    </citation>
    <scope>NUCLEOTIDE SEQUENCE [LARGE SCALE GENOMIC DNA]</scope>
    <source>
        <strain evidence="15">AN4859/03</strain>
    </source>
</reference>
<evidence type="ECO:0000256" key="8">
    <source>
        <dbReference type="HAMAP-Rule" id="MF_00377"/>
    </source>
</evidence>
<dbReference type="OrthoDB" id="9807019at2"/>
<dbReference type="GO" id="GO:0005886">
    <property type="term" value="C:plasma membrane"/>
    <property type="evidence" value="ECO:0007669"/>
    <property type="project" value="TreeGrafter"/>
</dbReference>
<dbReference type="InterPro" id="IPR020591">
    <property type="entry name" value="Chromosome_initiator_DnaA-like"/>
</dbReference>
<evidence type="ECO:0000256" key="7">
    <source>
        <dbReference type="ARBA" id="ARBA00023125"/>
    </source>
</evidence>
<dbReference type="Gene3D" id="1.10.1750.10">
    <property type="match status" value="1"/>
</dbReference>
<dbReference type="GO" id="GO:0005737">
    <property type="term" value="C:cytoplasm"/>
    <property type="evidence" value="ECO:0007669"/>
    <property type="project" value="UniProtKB-SubCell"/>
</dbReference>
<keyword evidence="2 8" id="KW-0963">Cytoplasm</keyword>
<sequence length="463" mass="53124">MEEINKYWNEFLDIISEDDEFAGVALLKGSVIVADDENKADIVCSGDFTAAHIKKDFLGRIKDFFEDKLGHNIDLDVKVDAELVDKYLHVEEIEEPVDNTHNIENPSNKNVLDVSKKENAYNKSNLNDYFRFDNFIQGNNNKYVFAAAKYVSSNPGKEYNPLYIYGSVGIGKTHLLQAIGNSYMQSNPNAKVLYIDGSGFRDEYVSGLQNKKPEIFKKRYKSLDMLLLDDLQLLESAQETSKELFEIFQALDNASKQMVFVSDKPPKELRNIEARLKNRFEKSLILSIEPPQYETRLAIIERKLFDLHTSIDEEVMKYMAENITTDVRKIEGAIRAYLSVRDLMKITPDIEQCEKLDIFKDYFTNKPKLKNATIKEIKKIVADYYGVEISSFESKDRTKFISKARHVAIYLACEYSKKSVTEIGLDFNRDHASVIHARDKVKDELKTGSHLYSEINDIIAGIS</sequence>
<evidence type="ECO:0000256" key="10">
    <source>
        <dbReference type="RuleBase" id="RU000577"/>
    </source>
</evidence>
<dbReference type="InterPro" id="IPR010921">
    <property type="entry name" value="Trp_repressor/repl_initiator"/>
</dbReference>
<dbReference type="SMART" id="SM00382">
    <property type="entry name" value="AAA"/>
    <property type="match status" value="1"/>
</dbReference>
<accession>A0A0G4K5N9</accession>
<gene>
    <name evidence="8" type="primary">dnaA</name>
    <name evidence="14" type="ORF">BRSU_0950</name>
</gene>
<dbReference type="SMART" id="SM00760">
    <property type="entry name" value="Bac_DnaA_C"/>
    <property type="match status" value="1"/>
</dbReference>
<feature type="domain" description="Chromosomal replication initiator DnaA C-terminal" evidence="13">
    <location>
        <begin position="373"/>
        <end position="441"/>
    </location>
</feature>
<keyword evidence="7 8" id="KW-0238">DNA-binding</keyword>
<dbReference type="GO" id="GO:0005524">
    <property type="term" value="F:ATP binding"/>
    <property type="evidence" value="ECO:0007669"/>
    <property type="project" value="UniProtKB-UniRule"/>
</dbReference>
<organism evidence="14 15">
    <name type="scientific">Brachyspira suanatina</name>
    <dbReference type="NCBI Taxonomy" id="381802"/>
    <lineage>
        <taxon>Bacteria</taxon>
        <taxon>Pseudomonadati</taxon>
        <taxon>Spirochaetota</taxon>
        <taxon>Spirochaetia</taxon>
        <taxon>Brachyspirales</taxon>
        <taxon>Brachyspiraceae</taxon>
        <taxon>Brachyspira</taxon>
    </lineage>
</organism>
<dbReference type="PANTHER" id="PTHR30050">
    <property type="entry name" value="CHROMOSOMAL REPLICATION INITIATOR PROTEIN DNAA"/>
    <property type="match status" value="1"/>
</dbReference>
<dbReference type="PRINTS" id="PR00051">
    <property type="entry name" value="DNAA"/>
</dbReference>
<dbReference type="InterPro" id="IPR003593">
    <property type="entry name" value="AAA+_ATPase"/>
</dbReference>
<dbReference type="InterPro" id="IPR001957">
    <property type="entry name" value="Chromosome_initiator_DnaA"/>
</dbReference>
<dbReference type="Proteomes" id="UP000043763">
    <property type="component" value="Unassembled WGS sequence"/>
</dbReference>
<dbReference type="PROSITE" id="PS01008">
    <property type="entry name" value="DNAA"/>
    <property type="match status" value="1"/>
</dbReference>
<feature type="binding site" evidence="8">
    <location>
        <position position="169"/>
    </location>
    <ligand>
        <name>ATP</name>
        <dbReference type="ChEBI" id="CHEBI:30616"/>
    </ligand>
</feature>
<evidence type="ECO:0000256" key="1">
    <source>
        <dbReference type="ARBA" id="ARBA00006583"/>
    </source>
</evidence>
<dbReference type="PANTHER" id="PTHR30050:SF2">
    <property type="entry name" value="CHROMOSOMAL REPLICATION INITIATOR PROTEIN DNAA"/>
    <property type="match status" value="1"/>
</dbReference>